<comment type="caution">
    <text evidence="1">The sequence shown here is derived from an EMBL/GenBank/DDBJ whole genome shotgun (WGS) entry which is preliminary data.</text>
</comment>
<evidence type="ECO:0000313" key="1">
    <source>
        <dbReference type="EMBL" id="KGJ71266.1"/>
    </source>
</evidence>
<accession>A0A837CPK3</accession>
<protein>
    <submittedName>
        <fullName evidence="1">Uncharacterized protein</fullName>
    </submittedName>
</protein>
<evidence type="ECO:0000313" key="2">
    <source>
        <dbReference type="Proteomes" id="UP000024900"/>
    </source>
</evidence>
<dbReference type="Proteomes" id="UP000024900">
    <property type="component" value="Unassembled WGS sequence"/>
</dbReference>
<sequence>MEELRLCCRLSPCRSQSRGSAPASKVRSWGYSQISALACAIVFIGATTDFADTRMVRLKNREGNADLVMALPCSNPRLRPYDQITAGRFIEYEGKLKKHVEVGVQGIRR</sequence>
<name>A0A837CPK3_9BRAD</name>
<dbReference type="AlphaFoldDB" id="A0A837CPK3"/>
<organism evidence="1 2">
    <name type="scientific">Bradyrhizobium diazoefficiens SEMIA 5080</name>
    <dbReference type="NCBI Taxonomy" id="754504"/>
    <lineage>
        <taxon>Bacteria</taxon>
        <taxon>Pseudomonadati</taxon>
        <taxon>Pseudomonadota</taxon>
        <taxon>Alphaproteobacteria</taxon>
        <taxon>Hyphomicrobiales</taxon>
        <taxon>Nitrobacteraceae</taxon>
        <taxon>Bradyrhizobium</taxon>
    </lineage>
</organism>
<proteinExistence type="predicted"/>
<reference evidence="1 2" key="1">
    <citation type="journal article" date="2014" name="BMC Genomics">
        <title>Comparative genomics of Bradyrhizobium japonicum CPAC 15 and Bradyrhizobium diazoefficiens CPAC 7: elite model strains for understanding symbiotic performance with soybean.</title>
        <authorList>
            <person name="Siqueira A.F."/>
            <person name="Ormeno-Orrillo E."/>
            <person name="Souza R.C."/>
            <person name="Rodrigues E.P."/>
            <person name="Almeida L.G."/>
            <person name="Barcellos F.G."/>
            <person name="Batista J.S."/>
            <person name="Nakatami A.S."/>
            <person name="Martinez-Romero E."/>
            <person name="Vasconcelos A.T."/>
            <person name="Hungria M."/>
        </authorList>
    </citation>
    <scope>NUCLEOTIDE SEQUENCE [LARGE SCALE GENOMIC DNA]</scope>
    <source>
        <strain evidence="1 2">SEMIA 5080</strain>
    </source>
</reference>
<dbReference type="EMBL" id="ADOU02000004">
    <property type="protein sequence ID" value="KGJ71266.1"/>
    <property type="molecule type" value="Genomic_DNA"/>
</dbReference>
<gene>
    <name evidence="1" type="ORF">BJA5080_07847</name>
</gene>